<organism evidence="2 3">
    <name type="scientific">Ensete ventricosum</name>
    <name type="common">Abyssinian banana</name>
    <name type="synonym">Musa ensete</name>
    <dbReference type="NCBI Taxonomy" id="4639"/>
    <lineage>
        <taxon>Eukaryota</taxon>
        <taxon>Viridiplantae</taxon>
        <taxon>Streptophyta</taxon>
        <taxon>Embryophyta</taxon>
        <taxon>Tracheophyta</taxon>
        <taxon>Spermatophyta</taxon>
        <taxon>Magnoliopsida</taxon>
        <taxon>Liliopsida</taxon>
        <taxon>Zingiberales</taxon>
        <taxon>Musaceae</taxon>
        <taxon>Ensete</taxon>
    </lineage>
</organism>
<feature type="non-terminal residue" evidence="2">
    <location>
        <position position="124"/>
    </location>
</feature>
<evidence type="ECO:0000256" key="1">
    <source>
        <dbReference type="SAM" id="MobiDB-lite"/>
    </source>
</evidence>
<accession>A0A426ZAU2</accession>
<protein>
    <submittedName>
        <fullName evidence="2">Uncharacterized protein</fullName>
    </submittedName>
</protein>
<gene>
    <name evidence="2" type="ORF">B296_00037273</name>
</gene>
<dbReference type="Proteomes" id="UP000287651">
    <property type="component" value="Unassembled WGS sequence"/>
</dbReference>
<name>A0A426ZAU2_ENSVE</name>
<feature type="region of interest" description="Disordered" evidence="1">
    <location>
        <begin position="34"/>
        <end position="71"/>
    </location>
</feature>
<evidence type="ECO:0000313" key="2">
    <source>
        <dbReference type="EMBL" id="RRT61043.1"/>
    </source>
</evidence>
<reference evidence="2 3" key="1">
    <citation type="journal article" date="2014" name="Agronomy (Basel)">
        <title>A Draft Genome Sequence for Ensete ventricosum, the Drought-Tolerant Tree Against Hunger.</title>
        <authorList>
            <person name="Harrison J."/>
            <person name="Moore K.A."/>
            <person name="Paszkiewicz K."/>
            <person name="Jones T."/>
            <person name="Grant M."/>
            <person name="Ambacheew D."/>
            <person name="Muzemil S."/>
            <person name="Studholme D.J."/>
        </authorList>
    </citation>
    <scope>NUCLEOTIDE SEQUENCE [LARGE SCALE GENOMIC DNA]</scope>
</reference>
<dbReference type="AlphaFoldDB" id="A0A426ZAU2"/>
<sequence>MDSSSTNVSTTQAEAIICEDHGSSSVTKVVVSEDHVTDSRIKNSSTTNAEHTTNSSSVTPSDEESVNGHKLENTHEICSKPVDGTEIFRMYNGTAKTGRKVVVTGIPRTKSISLDLRLSRGISQ</sequence>
<evidence type="ECO:0000313" key="3">
    <source>
        <dbReference type="Proteomes" id="UP000287651"/>
    </source>
</evidence>
<dbReference type="EMBL" id="AMZH03007557">
    <property type="protein sequence ID" value="RRT61043.1"/>
    <property type="molecule type" value="Genomic_DNA"/>
</dbReference>
<comment type="caution">
    <text evidence="2">The sequence shown here is derived from an EMBL/GenBank/DDBJ whole genome shotgun (WGS) entry which is preliminary data.</text>
</comment>
<feature type="compositionally biased region" description="Polar residues" evidence="1">
    <location>
        <begin position="42"/>
        <end position="60"/>
    </location>
</feature>
<proteinExistence type="predicted"/>